<name>A0ABD2BYW4_VESSQ</name>
<organism evidence="2 3">
    <name type="scientific">Vespula squamosa</name>
    <name type="common">Southern yellow jacket</name>
    <name type="synonym">Wasp</name>
    <dbReference type="NCBI Taxonomy" id="30214"/>
    <lineage>
        <taxon>Eukaryota</taxon>
        <taxon>Metazoa</taxon>
        <taxon>Ecdysozoa</taxon>
        <taxon>Arthropoda</taxon>
        <taxon>Hexapoda</taxon>
        <taxon>Insecta</taxon>
        <taxon>Pterygota</taxon>
        <taxon>Neoptera</taxon>
        <taxon>Endopterygota</taxon>
        <taxon>Hymenoptera</taxon>
        <taxon>Apocrita</taxon>
        <taxon>Aculeata</taxon>
        <taxon>Vespoidea</taxon>
        <taxon>Vespidae</taxon>
        <taxon>Vespinae</taxon>
        <taxon>Vespula</taxon>
    </lineage>
</organism>
<gene>
    <name evidence="2" type="ORF">V1478_002054</name>
</gene>
<reference evidence="2 3" key="1">
    <citation type="journal article" date="2024" name="Ann. Entomol. Soc. Am.">
        <title>Genomic analyses of the southern and eastern yellowjacket wasps (Hymenoptera: Vespidae) reveal evolutionary signatures of social life.</title>
        <authorList>
            <person name="Catto M.A."/>
            <person name="Caine P.B."/>
            <person name="Orr S.E."/>
            <person name="Hunt B.G."/>
            <person name="Goodisman M.A.D."/>
        </authorList>
    </citation>
    <scope>NUCLEOTIDE SEQUENCE [LARGE SCALE GENOMIC DNA]</scope>
    <source>
        <strain evidence="2">233</strain>
        <tissue evidence="2">Head and thorax</tissue>
    </source>
</reference>
<keyword evidence="1" id="KW-0732">Signal</keyword>
<evidence type="ECO:0008006" key="4">
    <source>
        <dbReference type="Google" id="ProtNLM"/>
    </source>
</evidence>
<accession>A0ABD2BYW4</accession>
<evidence type="ECO:0000313" key="2">
    <source>
        <dbReference type="EMBL" id="KAL2737968.1"/>
    </source>
</evidence>
<feature type="chain" id="PRO_5044896085" description="Secreted protein" evidence="1">
    <location>
        <begin position="19"/>
        <end position="81"/>
    </location>
</feature>
<evidence type="ECO:0000313" key="3">
    <source>
        <dbReference type="Proteomes" id="UP001607302"/>
    </source>
</evidence>
<feature type="signal peptide" evidence="1">
    <location>
        <begin position="1"/>
        <end position="18"/>
    </location>
</feature>
<evidence type="ECO:0000256" key="1">
    <source>
        <dbReference type="SAM" id="SignalP"/>
    </source>
</evidence>
<keyword evidence="3" id="KW-1185">Reference proteome</keyword>
<proteinExistence type="predicted"/>
<dbReference type="Proteomes" id="UP001607302">
    <property type="component" value="Unassembled WGS sequence"/>
</dbReference>
<sequence>MRVPALTMFLLECFQCFSILVQYQPCCHVMNQISIEHTLAMVMPLWLVSKNEIASGNNCNTWSVLETMHYHDKTEFCVKRN</sequence>
<dbReference type="EMBL" id="JAUDFV010000027">
    <property type="protein sequence ID" value="KAL2737968.1"/>
    <property type="molecule type" value="Genomic_DNA"/>
</dbReference>
<protein>
    <recommendedName>
        <fullName evidence="4">Secreted protein</fullName>
    </recommendedName>
</protein>
<comment type="caution">
    <text evidence="2">The sequence shown here is derived from an EMBL/GenBank/DDBJ whole genome shotgun (WGS) entry which is preliminary data.</text>
</comment>
<dbReference type="AlphaFoldDB" id="A0ABD2BYW4"/>